<protein>
    <recommendedName>
        <fullName evidence="17">Endonuclease/exonuclease/phosphatase domain-containing protein</fullName>
    </recommendedName>
</protein>
<dbReference type="FunFam" id="3.60.10.10:FF:000016">
    <property type="entry name" value="Carbon catabolite repressor protein 4 1"/>
    <property type="match status" value="1"/>
</dbReference>
<dbReference type="GO" id="GO:0005634">
    <property type="term" value="C:nucleus"/>
    <property type="evidence" value="ECO:0007669"/>
    <property type="project" value="UniProtKB-SubCell"/>
</dbReference>
<dbReference type="Pfam" id="PF03372">
    <property type="entry name" value="Exo_endo_phos"/>
    <property type="match status" value="1"/>
</dbReference>
<dbReference type="Gene3D" id="3.60.10.10">
    <property type="entry name" value="Endonuclease/exonuclease/phosphatase"/>
    <property type="match status" value="1"/>
</dbReference>
<evidence type="ECO:0000256" key="16">
    <source>
        <dbReference type="SAM" id="MobiDB-lite"/>
    </source>
</evidence>
<keyword evidence="13" id="KW-0804">Transcription</keyword>
<evidence type="ECO:0000256" key="12">
    <source>
        <dbReference type="ARBA" id="ARBA00023015"/>
    </source>
</evidence>
<dbReference type="InterPro" id="IPR050410">
    <property type="entry name" value="CCR4/nocturin_mRNA_transcr"/>
</dbReference>
<dbReference type="OMA" id="FRLKSAC"/>
<feature type="region of interest" description="Disordered" evidence="16">
    <location>
        <begin position="158"/>
        <end position="178"/>
    </location>
</feature>
<evidence type="ECO:0000256" key="6">
    <source>
        <dbReference type="ARBA" id="ARBA00022722"/>
    </source>
</evidence>
<comment type="similarity">
    <text evidence="4">Belongs to the CCR4/nocturin family.</text>
</comment>
<dbReference type="GO" id="GO:0046872">
    <property type="term" value="F:metal ion binding"/>
    <property type="evidence" value="ECO:0007669"/>
    <property type="project" value="UniProtKB-KW"/>
</dbReference>
<dbReference type="InterPro" id="IPR005135">
    <property type="entry name" value="Endo/exonuclease/phosphatase"/>
</dbReference>
<evidence type="ECO:0000256" key="4">
    <source>
        <dbReference type="ARBA" id="ARBA00010774"/>
    </source>
</evidence>
<dbReference type="GO" id="GO:0000175">
    <property type="term" value="F:3'-5'-RNA exonuclease activity"/>
    <property type="evidence" value="ECO:0007669"/>
    <property type="project" value="TreeGrafter"/>
</dbReference>
<feature type="compositionally biased region" description="Basic and acidic residues" evidence="16">
    <location>
        <begin position="163"/>
        <end position="173"/>
    </location>
</feature>
<keyword evidence="10" id="KW-0460">Magnesium</keyword>
<keyword evidence="12" id="KW-0805">Transcription regulation</keyword>
<keyword evidence="7" id="KW-0479">Metal-binding</keyword>
<feature type="region of interest" description="Disordered" evidence="16">
    <location>
        <begin position="109"/>
        <end position="144"/>
    </location>
</feature>
<keyword evidence="8" id="KW-0677">Repeat</keyword>
<evidence type="ECO:0000256" key="7">
    <source>
        <dbReference type="ARBA" id="ARBA00022723"/>
    </source>
</evidence>
<dbReference type="PANTHER" id="PTHR12121:SF34">
    <property type="entry name" value="PROTEIN ANGEL"/>
    <property type="match status" value="1"/>
</dbReference>
<dbReference type="GO" id="GO:0003723">
    <property type="term" value="F:RNA binding"/>
    <property type="evidence" value="ECO:0007669"/>
    <property type="project" value="UniProtKB-KW"/>
</dbReference>
<dbReference type="AlphaFoldDB" id="A0A7R9Y0L7"/>
<accession>A0A7R9Y0L7</accession>
<evidence type="ECO:0000259" key="17">
    <source>
        <dbReference type="Pfam" id="PF03372"/>
    </source>
</evidence>
<evidence type="ECO:0000256" key="13">
    <source>
        <dbReference type="ARBA" id="ARBA00023163"/>
    </source>
</evidence>
<comment type="subcellular location">
    <subcellularLocation>
        <location evidence="3">Cytoplasm</location>
    </subcellularLocation>
    <subcellularLocation>
        <location evidence="2">Nucleus</location>
    </subcellularLocation>
</comment>
<feature type="compositionally biased region" description="Low complexity" evidence="16">
    <location>
        <begin position="129"/>
        <end position="144"/>
    </location>
</feature>
<comment type="function">
    <text evidence="15">Acts as a catalytic component of the CCR4-NOT core complex, which in the nucleus seems to be a general transcription factor, and in the cytoplasm the major mRNA deadenylase involved in mRNA turnover.</text>
</comment>
<keyword evidence="11" id="KW-0694">RNA-binding</keyword>
<keyword evidence="5" id="KW-0963">Cytoplasm</keyword>
<evidence type="ECO:0000256" key="14">
    <source>
        <dbReference type="ARBA" id="ARBA00023242"/>
    </source>
</evidence>
<comment type="cofactor">
    <cofactor evidence="1">
        <name>Mg(2+)</name>
        <dbReference type="ChEBI" id="CHEBI:18420"/>
    </cofactor>
</comment>
<evidence type="ECO:0000256" key="3">
    <source>
        <dbReference type="ARBA" id="ARBA00004496"/>
    </source>
</evidence>
<keyword evidence="14" id="KW-0539">Nucleus</keyword>
<evidence type="ECO:0000256" key="9">
    <source>
        <dbReference type="ARBA" id="ARBA00022801"/>
    </source>
</evidence>
<name>A0A7R9Y0L7_MICPS</name>
<dbReference type="EMBL" id="HBDY01007519">
    <property type="protein sequence ID" value="CAD8237152.1"/>
    <property type="molecule type" value="Transcribed_RNA"/>
</dbReference>
<keyword evidence="9" id="KW-0378">Hydrolase</keyword>
<keyword evidence="6" id="KW-0540">Nuclease</keyword>
<gene>
    <name evidence="18" type="ORF">MPUS1402_LOCUS5538</name>
</gene>
<proteinExistence type="inferred from homology"/>
<reference evidence="18" key="1">
    <citation type="submission" date="2021-01" db="EMBL/GenBank/DDBJ databases">
        <authorList>
            <person name="Corre E."/>
            <person name="Pelletier E."/>
            <person name="Niang G."/>
            <person name="Scheremetjew M."/>
            <person name="Finn R."/>
            <person name="Kale V."/>
            <person name="Holt S."/>
            <person name="Cochrane G."/>
            <person name="Meng A."/>
            <person name="Brown T."/>
            <person name="Cohen L."/>
        </authorList>
    </citation>
    <scope>NUCLEOTIDE SEQUENCE</scope>
    <source>
        <strain evidence="18">RCC1614</strain>
    </source>
</reference>
<evidence type="ECO:0000256" key="2">
    <source>
        <dbReference type="ARBA" id="ARBA00004123"/>
    </source>
</evidence>
<feature type="domain" description="Endonuclease/exonuclease/phosphatase" evidence="17">
    <location>
        <begin position="250"/>
        <end position="586"/>
    </location>
</feature>
<dbReference type="InterPro" id="IPR036691">
    <property type="entry name" value="Endo/exonu/phosph_ase_sf"/>
</dbReference>
<dbReference type="PANTHER" id="PTHR12121">
    <property type="entry name" value="CARBON CATABOLITE REPRESSOR PROTEIN 4"/>
    <property type="match status" value="1"/>
</dbReference>
<dbReference type="CDD" id="cd09097">
    <property type="entry name" value="Deadenylase_CCR4"/>
    <property type="match status" value="1"/>
</dbReference>
<organism evidence="18">
    <name type="scientific">Micromonas pusilla</name>
    <name type="common">Picoplanktonic green alga</name>
    <name type="synonym">Chromulina pusilla</name>
    <dbReference type="NCBI Taxonomy" id="38833"/>
    <lineage>
        <taxon>Eukaryota</taxon>
        <taxon>Viridiplantae</taxon>
        <taxon>Chlorophyta</taxon>
        <taxon>Mamiellophyceae</taxon>
        <taxon>Mamiellales</taxon>
        <taxon>Mamiellaceae</taxon>
        <taxon>Micromonas</taxon>
    </lineage>
</organism>
<evidence type="ECO:0000256" key="11">
    <source>
        <dbReference type="ARBA" id="ARBA00022884"/>
    </source>
</evidence>
<evidence type="ECO:0000256" key="10">
    <source>
        <dbReference type="ARBA" id="ARBA00022842"/>
    </source>
</evidence>
<evidence type="ECO:0000256" key="15">
    <source>
        <dbReference type="ARBA" id="ARBA00054840"/>
    </source>
</evidence>
<evidence type="ECO:0000256" key="1">
    <source>
        <dbReference type="ARBA" id="ARBA00001946"/>
    </source>
</evidence>
<evidence type="ECO:0000313" key="18">
    <source>
        <dbReference type="EMBL" id="CAD8237152.1"/>
    </source>
</evidence>
<sequence>MVLTVVRASLNHDTPISGVELTPYVVTRKSDGSSTTADIPESEPSDGCHLQYRWYRSGSHKKASVCSVHPGEPAVLQNVHSKSYHCGEECFAQSWREWMRDKLARQAAGLGETAPERTPLWRPPSMKENNAGGSSSNLLSAAGGSMDFNAHHKQERANAYNGDRNKGPGKDEPETWQEVGRSKTYAATLEDVGHLLRFEVVGAENTTGEPKGGTEGFTTARVIPAPMPPRRNLVPVAHHDNPDGGKFTVLTYNVLADLYATSELYHYTPSWALSWNYRRQNILKEIVMHDADILCLQEVQSDHFEDFFQGELGKHGYTSVYKKKTTQVFSQGTYVIDGCAIFFKKDRFQLIKKYEVEFNKAALSLVESLGGSSQKKDALNRLMKDNVALIVVLEALEANGQQAPAGKRQLLCVANTHIHANTELNDVKLWQVHTLLKGLEKIAASAEIPMVVCGDFNSTPGSAAHNLLTGGRVDAAHPELATDPFGILRPPSKLQHPLPLVSAYTALTKQPCLESEAAERQRSRVDGAGTGEPIFTNCTREFFGALDYIFYTDDTLAPLGLLELPAESDVRSKYGGLPNTQSSSDHIPLMAEFQWGARQW</sequence>
<dbReference type="SUPFAM" id="SSF56219">
    <property type="entry name" value="DNase I-like"/>
    <property type="match status" value="1"/>
</dbReference>
<evidence type="ECO:0000256" key="5">
    <source>
        <dbReference type="ARBA" id="ARBA00022490"/>
    </source>
</evidence>
<dbReference type="GO" id="GO:0005737">
    <property type="term" value="C:cytoplasm"/>
    <property type="evidence" value="ECO:0007669"/>
    <property type="project" value="UniProtKB-SubCell"/>
</dbReference>
<evidence type="ECO:0000256" key="8">
    <source>
        <dbReference type="ARBA" id="ARBA00022737"/>
    </source>
</evidence>